<dbReference type="EMBL" id="JARJFB010000036">
    <property type="protein sequence ID" value="MEA0970687.1"/>
    <property type="molecule type" value="Genomic_DNA"/>
</dbReference>
<comment type="caution">
    <text evidence="11">The sequence shown here is derived from an EMBL/GenBank/DDBJ whole genome shotgun (WGS) entry which is preliminary data.</text>
</comment>
<dbReference type="InterPro" id="IPR013751">
    <property type="entry name" value="ACP_syn_III_N"/>
</dbReference>
<comment type="similarity">
    <text evidence="1 8">Belongs to the thiolase-like superfamily. FabH family.</text>
</comment>
<keyword evidence="8" id="KW-0963">Cytoplasm</keyword>
<evidence type="ECO:0000256" key="7">
    <source>
        <dbReference type="ARBA" id="ARBA00023268"/>
    </source>
</evidence>
<evidence type="ECO:0000256" key="2">
    <source>
        <dbReference type="ARBA" id="ARBA00022516"/>
    </source>
</evidence>
<dbReference type="InterPro" id="IPR013747">
    <property type="entry name" value="ACP_syn_III_C"/>
</dbReference>
<gene>
    <name evidence="8" type="primary">fabH</name>
    <name evidence="11" type="ORF">Megvenef_00655</name>
</gene>
<dbReference type="Pfam" id="PF08545">
    <property type="entry name" value="ACP_syn_III"/>
    <property type="match status" value="1"/>
</dbReference>
<comment type="subunit">
    <text evidence="8">Homodimer.</text>
</comment>
<evidence type="ECO:0000256" key="4">
    <source>
        <dbReference type="ARBA" id="ARBA00022832"/>
    </source>
</evidence>
<feature type="region of interest" description="ACP-binding" evidence="8">
    <location>
        <begin position="245"/>
        <end position="249"/>
    </location>
</feature>
<reference evidence="11 12" key="1">
    <citation type="submission" date="2023-03" db="EMBL/GenBank/DDBJ databases">
        <title>Host association and intracellularity evolved multiple times independently in the Rickettsiales.</title>
        <authorList>
            <person name="Castelli M."/>
            <person name="Nardi T."/>
            <person name="Gammuto L."/>
            <person name="Bellinzona G."/>
            <person name="Sabaneyeva E."/>
            <person name="Potekhin A."/>
            <person name="Serra V."/>
            <person name="Petroni G."/>
            <person name="Sassera D."/>
        </authorList>
    </citation>
    <scope>NUCLEOTIDE SEQUENCE [LARGE SCALE GENOMIC DNA]</scope>
    <source>
        <strain evidence="11 12">Sr 2-6</strain>
    </source>
</reference>
<dbReference type="NCBIfam" id="TIGR00747">
    <property type="entry name" value="fabH"/>
    <property type="match status" value="1"/>
</dbReference>
<evidence type="ECO:0000256" key="6">
    <source>
        <dbReference type="ARBA" id="ARBA00023160"/>
    </source>
</evidence>
<evidence type="ECO:0000256" key="8">
    <source>
        <dbReference type="HAMAP-Rule" id="MF_01815"/>
    </source>
</evidence>
<comment type="catalytic activity">
    <reaction evidence="8">
        <text>malonyl-[ACP] + acetyl-CoA + H(+) = 3-oxobutanoyl-[ACP] + CO2 + CoA</text>
        <dbReference type="Rhea" id="RHEA:12080"/>
        <dbReference type="Rhea" id="RHEA-COMP:9623"/>
        <dbReference type="Rhea" id="RHEA-COMP:9625"/>
        <dbReference type="ChEBI" id="CHEBI:15378"/>
        <dbReference type="ChEBI" id="CHEBI:16526"/>
        <dbReference type="ChEBI" id="CHEBI:57287"/>
        <dbReference type="ChEBI" id="CHEBI:57288"/>
        <dbReference type="ChEBI" id="CHEBI:78449"/>
        <dbReference type="ChEBI" id="CHEBI:78450"/>
        <dbReference type="EC" id="2.3.1.180"/>
    </reaction>
</comment>
<protein>
    <recommendedName>
        <fullName evidence="8">Beta-ketoacyl-[acyl-carrier-protein] synthase III</fullName>
        <shortName evidence="8">Beta-ketoacyl-ACP synthase III</shortName>
        <shortName evidence="8">KAS III</shortName>
        <ecNumber evidence="8">2.3.1.180</ecNumber>
    </recommendedName>
    <alternativeName>
        <fullName evidence="8">3-oxoacyl-[acyl-carrier-protein] synthase 3</fullName>
    </alternativeName>
    <alternativeName>
        <fullName evidence="8">3-oxoacyl-[acyl-carrier-protein] synthase III</fullName>
    </alternativeName>
</protein>
<feature type="domain" description="Beta-ketoacyl-[acyl-carrier-protein] synthase III C-terminal" evidence="9">
    <location>
        <begin position="228"/>
        <end position="317"/>
    </location>
</feature>
<keyword evidence="2 8" id="KW-0444">Lipid biosynthesis</keyword>
<dbReference type="PANTHER" id="PTHR43091:SF1">
    <property type="entry name" value="BETA-KETOACYL-[ACYL-CARRIER-PROTEIN] SYNTHASE III, CHLOROPLASTIC"/>
    <property type="match status" value="1"/>
</dbReference>
<feature type="domain" description="Beta-ketoacyl-[acyl-carrier-protein] synthase III N-terminal" evidence="10">
    <location>
        <begin position="106"/>
        <end position="184"/>
    </location>
</feature>
<dbReference type="InterPro" id="IPR016039">
    <property type="entry name" value="Thiolase-like"/>
</dbReference>
<evidence type="ECO:0000313" key="11">
    <source>
        <dbReference type="EMBL" id="MEA0970687.1"/>
    </source>
</evidence>
<name>A0ABU5NC27_9RICK</name>
<comment type="subcellular location">
    <subcellularLocation>
        <location evidence="8">Cytoplasm</location>
    </subcellularLocation>
</comment>
<keyword evidence="5 8" id="KW-0443">Lipid metabolism</keyword>
<comment type="function">
    <text evidence="8">Catalyzes the condensation reaction of fatty acid synthesis by the addition to an acyl acceptor of two carbons from malonyl-ACP. Catalyzes the first condensation reaction which initiates fatty acid synthesis and may therefore play a role in governing the total rate of fatty acid production. Possesses both acetoacetyl-ACP synthase and acetyl transacylase activities. Its substrate specificity determines the biosynthesis of branched-chain and/or straight-chain of fatty acids.</text>
</comment>
<evidence type="ECO:0000256" key="1">
    <source>
        <dbReference type="ARBA" id="ARBA00008642"/>
    </source>
</evidence>
<comment type="pathway">
    <text evidence="8">Lipid metabolism; fatty acid biosynthesis.</text>
</comment>
<accession>A0ABU5NC27</accession>
<dbReference type="HAMAP" id="MF_01815">
    <property type="entry name" value="FabH"/>
    <property type="match status" value="1"/>
</dbReference>
<dbReference type="Gene3D" id="3.40.47.10">
    <property type="match status" value="1"/>
</dbReference>
<keyword evidence="4 8" id="KW-0276">Fatty acid metabolism</keyword>
<evidence type="ECO:0000256" key="3">
    <source>
        <dbReference type="ARBA" id="ARBA00022679"/>
    </source>
</evidence>
<dbReference type="Pfam" id="PF08541">
    <property type="entry name" value="ACP_syn_III_C"/>
    <property type="match status" value="1"/>
</dbReference>
<evidence type="ECO:0000313" key="12">
    <source>
        <dbReference type="Proteomes" id="UP001291687"/>
    </source>
</evidence>
<dbReference type="PANTHER" id="PTHR43091">
    <property type="entry name" value="3-OXOACYL-[ACYL-CARRIER-PROTEIN] SYNTHASE"/>
    <property type="match status" value="1"/>
</dbReference>
<dbReference type="InterPro" id="IPR004655">
    <property type="entry name" value="FabH"/>
</dbReference>
<keyword evidence="7 8" id="KW-0511">Multifunctional enzyme</keyword>
<feature type="active site" evidence="8">
    <location>
        <position position="274"/>
    </location>
</feature>
<dbReference type="EC" id="2.3.1.180" evidence="8"/>
<evidence type="ECO:0000256" key="5">
    <source>
        <dbReference type="ARBA" id="ARBA00023098"/>
    </source>
</evidence>
<dbReference type="RefSeq" id="WP_322776589.1">
    <property type="nucleotide sequence ID" value="NZ_JARJFB010000036.1"/>
</dbReference>
<evidence type="ECO:0000259" key="10">
    <source>
        <dbReference type="Pfam" id="PF08545"/>
    </source>
</evidence>
<keyword evidence="12" id="KW-1185">Reference proteome</keyword>
<dbReference type="NCBIfam" id="NF006829">
    <property type="entry name" value="PRK09352.1"/>
    <property type="match status" value="1"/>
</dbReference>
<dbReference type="Proteomes" id="UP001291687">
    <property type="component" value="Unassembled WGS sequence"/>
</dbReference>
<keyword evidence="6 8" id="KW-0275">Fatty acid biosynthesis</keyword>
<organism evidence="11 12">
    <name type="scientific">Candidatus Megaera venefica</name>
    <dbReference type="NCBI Taxonomy" id="2055910"/>
    <lineage>
        <taxon>Bacteria</taxon>
        <taxon>Pseudomonadati</taxon>
        <taxon>Pseudomonadota</taxon>
        <taxon>Alphaproteobacteria</taxon>
        <taxon>Rickettsiales</taxon>
        <taxon>Rickettsiaceae</taxon>
        <taxon>Candidatus Megaera</taxon>
    </lineage>
</organism>
<comment type="domain">
    <text evidence="8">The last Arg residue of the ACP-binding site is essential for the weak association between ACP/AcpP and FabH.</text>
</comment>
<dbReference type="SUPFAM" id="SSF53901">
    <property type="entry name" value="Thiolase-like"/>
    <property type="match status" value="1"/>
</dbReference>
<dbReference type="CDD" id="cd00830">
    <property type="entry name" value="KAS_III"/>
    <property type="match status" value="1"/>
</dbReference>
<keyword evidence="8" id="KW-0012">Acyltransferase</keyword>
<keyword evidence="3 8" id="KW-0808">Transferase</keyword>
<evidence type="ECO:0000259" key="9">
    <source>
        <dbReference type="Pfam" id="PF08541"/>
    </source>
</evidence>
<proteinExistence type="inferred from homology"/>
<feature type="active site" evidence="8">
    <location>
        <position position="112"/>
    </location>
</feature>
<sequence length="317" mass="34207">MASKIIGCGGYLPEKVLTNDDLAKFIDTSDEWIRTRTGIRQRHIAAEGEFTSHMAHKAALAAIKDANINSKDIDLIVVCSNTPDNSFPGIANKLQGYLDLGQVPSFDIQAICSGFIYGIHVVDSMIKSGKYKTVLLVCADKMSALLDWQDRSTCVLFGDGAGAVILQHCDSNAGVIDSNIYSDGSMYDILYTDGGVSTNGKSGRVQMKGQEVFRRAIEKMSESVKQLLEVNGMSLSDIDHLVPHQANLRIIDSIAARLDIDSNKIVTTIERHANCSAASIPLALSELKSLKGIKPGKIVVFTAFGAGATWGAAIVRW</sequence>
<feature type="active site" evidence="8">
    <location>
        <position position="244"/>
    </location>
</feature>